<feature type="chain" id="PRO_5036723190" evidence="2">
    <location>
        <begin position="21"/>
        <end position="716"/>
    </location>
</feature>
<feature type="compositionally biased region" description="Low complexity" evidence="1">
    <location>
        <begin position="243"/>
        <end position="291"/>
    </location>
</feature>
<dbReference type="Proteomes" id="UP000887572">
    <property type="component" value="Unplaced"/>
</dbReference>
<proteinExistence type="predicted"/>
<reference evidence="4" key="1">
    <citation type="submission" date="2022-11" db="UniProtKB">
        <authorList>
            <consortium name="WormBaseParasite"/>
        </authorList>
    </citation>
    <scope>IDENTIFICATION</scope>
</reference>
<keyword evidence="3" id="KW-1185">Reference proteome</keyword>
<feature type="compositionally biased region" description="Low complexity" evidence="1">
    <location>
        <begin position="304"/>
        <end position="332"/>
    </location>
</feature>
<feature type="compositionally biased region" description="Polar residues" evidence="1">
    <location>
        <begin position="78"/>
        <end position="169"/>
    </location>
</feature>
<evidence type="ECO:0000313" key="4">
    <source>
        <dbReference type="WBParaSite" id="Gr19_v10_g5705.t1"/>
    </source>
</evidence>
<feature type="compositionally biased region" description="Polar residues" evidence="1">
    <location>
        <begin position="671"/>
        <end position="694"/>
    </location>
</feature>
<evidence type="ECO:0000256" key="2">
    <source>
        <dbReference type="SAM" id="SignalP"/>
    </source>
</evidence>
<accession>A0A914I1D9</accession>
<dbReference type="WBParaSite" id="Gr19_v10_g5705.t1">
    <property type="protein sequence ID" value="Gr19_v10_g5705.t1"/>
    <property type="gene ID" value="Gr19_v10_g5705"/>
</dbReference>
<evidence type="ECO:0000256" key="1">
    <source>
        <dbReference type="SAM" id="MobiDB-lite"/>
    </source>
</evidence>
<feature type="compositionally biased region" description="Polar residues" evidence="1">
    <location>
        <begin position="223"/>
        <end position="232"/>
    </location>
</feature>
<dbReference type="AlphaFoldDB" id="A0A914I1D9"/>
<feature type="compositionally biased region" description="Low complexity" evidence="1">
    <location>
        <begin position="652"/>
        <end position="670"/>
    </location>
</feature>
<feature type="signal peptide" evidence="2">
    <location>
        <begin position="1"/>
        <end position="20"/>
    </location>
</feature>
<feature type="region of interest" description="Disordered" evidence="1">
    <location>
        <begin position="624"/>
        <end position="716"/>
    </location>
</feature>
<feature type="compositionally biased region" description="Polar residues" evidence="1">
    <location>
        <begin position="292"/>
        <end position="303"/>
    </location>
</feature>
<feature type="compositionally biased region" description="Low complexity" evidence="1">
    <location>
        <begin position="185"/>
        <end position="203"/>
    </location>
</feature>
<feature type="compositionally biased region" description="Basic and acidic residues" evidence="1">
    <location>
        <begin position="172"/>
        <end position="182"/>
    </location>
</feature>
<feature type="compositionally biased region" description="Low complexity" evidence="1">
    <location>
        <begin position="695"/>
        <end position="716"/>
    </location>
</feature>
<name>A0A914I1D9_GLORO</name>
<organism evidence="3 4">
    <name type="scientific">Globodera rostochiensis</name>
    <name type="common">Golden nematode worm</name>
    <name type="synonym">Heterodera rostochiensis</name>
    <dbReference type="NCBI Taxonomy" id="31243"/>
    <lineage>
        <taxon>Eukaryota</taxon>
        <taxon>Metazoa</taxon>
        <taxon>Ecdysozoa</taxon>
        <taxon>Nematoda</taxon>
        <taxon>Chromadorea</taxon>
        <taxon>Rhabditida</taxon>
        <taxon>Tylenchina</taxon>
        <taxon>Tylenchomorpha</taxon>
        <taxon>Tylenchoidea</taxon>
        <taxon>Heteroderidae</taxon>
        <taxon>Heteroderinae</taxon>
        <taxon>Globodera</taxon>
    </lineage>
</organism>
<protein>
    <submittedName>
        <fullName evidence="4">Uncharacterized protein</fullName>
    </submittedName>
</protein>
<keyword evidence="2" id="KW-0732">Signal</keyword>
<evidence type="ECO:0000313" key="3">
    <source>
        <dbReference type="Proteomes" id="UP000887572"/>
    </source>
</evidence>
<sequence>MNSHLKFLLFCGFILSFALGEPTDTKGTSSADNESAELDPALVELSKNKTTSNSKNGAKETLSKKALPSAGNGPKTITGGNNEKPGNTTGGNNEKPGNTTGGNNEKPGNTTGGNNEKPGNTTGGNNEKPGNTTGGNNEKPGNTTGGNNEKPGNTTGGNNEKPGNTTGGNNEKPWEHHGRQQRENPGTPRGATTRTRETTGGQQRETRNTPRNPGTPRECNNEKPGNTTGGNNEKTDSRNRTVGNNEKPGNTTGGNNEKPGNTTGGNNEKPGNTTGGNNEKPGNTTGGNTNTDPKPSNANIKGDNNNTHSSTTASTNESSSTESSNDVVPTSPTVVDPLVLQLEEVVKKKAGQIKHCHFTFGPLTLKNPVDIETPQIRWEVTHDVAVEDMPPGEMTIDYRISTPAAAAIQKDFSIFYMDNTTTLPKDIFLSLPEYLLPANDPGASEEDLVTLFKTIFKGSTFATTALLNGPEQTERSMPFLKRELRLMNHRFCLFRLMADLRDEVGQPLEFMPGFIAYNEGVGKNMLALYKDLEDQTLIDAIIEGEHLQDKVNKVSSAALHGNLLGSDGKTALYFVVGAWEKSLPECEDDLPAHVRIKNGNAQERAPPTCRPKWLSRVSDILAATTPENIAEPTPETEQTEEPTDHTEEPPSNDETSTTNSSNDQTSTMNSWNGETSTMNSSNDQTSTMNSWNDQTSTMNSWNGTSTNSSSTKSPNP</sequence>
<feature type="region of interest" description="Disordered" evidence="1">
    <location>
        <begin position="23"/>
        <end position="332"/>
    </location>
</feature>